<dbReference type="Pfam" id="PF00047">
    <property type="entry name" value="ig"/>
    <property type="match status" value="1"/>
</dbReference>
<dbReference type="InterPro" id="IPR003598">
    <property type="entry name" value="Ig_sub2"/>
</dbReference>
<dbReference type="SMART" id="SM00408">
    <property type="entry name" value="IGc2"/>
    <property type="match status" value="1"/>
</dbReference>
<keyword evidence="2" id="KW-1133">Transmembrane helix</keyword>
<dbReference type="GeneID" id="115429510"/>
<reference evidence="5" key="1">
    <citation type="submission" date="2019-06" db="EMBL/GenBank/DDBJ databases">
        <authorList>
            <consortium name="Wellcome Sanger Institute Data Sharing"/>
        </authorList>
    </citation>
    <scope>NUCLEOTIDE SEQUENCE [LARGE SCALE GENOMIC DNA]</scope>
</reference>
<reference evidence="5" key="3">
    <citation type="submission" date="2025-09" db="UniProtKB">
        <authorList>
            <consortium name="Ensembl"/>
        </authorList>
    </citation>
    <scope>IDENTIFICATION</scope>
</reference>
<dbReference type="OrthoDB" id="5843397at2759"/>
<dbReference type="PANTHER" id="PTHR13771">
    <property type="entry name" value="INTERCELLULAR ADHESION MOLECULE"/>
    <property type="match status" value="1"/>
</dbReference>
<dbReference type="SUPFAM" id="SSF48726">
    <property type="entry name" value="Immunoglobulin"/>
    <property type="match status" value="2"/>
</dbReference>
<dbReference type="GO" id="GO:0005178">
    <property type="term" value="F:integrin binding"/>
    <property type="evidence" value="ECO:0007669"/>
    <property type="project" value="InterPro"/>
</dbReference>
<keyword evidence="6" id="KW-1185">Reference proteome</keyword>
<evidence type="ECO:0000256" key="3">
    <source>
        <dbReference type="SAM" id="SignalP"/>
    </source>
</evidence>
<reference evidence="5" key="2">
    <citation type="submission" date="2025-08" db="UniProtKB">
        <authorList>
            <consortium name="Ensembl"/>
        </authorList>
    </citation>
    <scope>IDENTIFICATION</scope>
</reference>
<evidence type="ECO:0000313" key="6">
    <source>
        <dbReference type="Proteomes" id="UP000472271"/>
    </source>
</evidence>
<dbReference type="Ensembl" id="ENSSORT00005004442.1">
    <property type="protein sequence ID" value="ENSSORP00005004311.1"/>
    <property type="gene ID" value="ENSSORG00005002619.1"/>
</dbReference>
<dbReference type="InterPro" id="IPR007110">
    <property type="entry name" value="Ig-like_dom"/>
</dbReference>
<evidence type="ECO:0000313" key="5">
    <source>
        <dbReference type="Ensembl" id="ENSSORP00005004311.1"/>
    </source>
</evidence>
<dbReference type="InterPro" id="IPR036179">
    <property type="entry name" value="Ig-like_dom_sf"/>
</dbReference>
<dbReference type="PANTHER" id="PTHR13771:SF9">
    <property type="entry name" value="INTERCELLULAR ADHESION MOLECULE 5"/>
    <property type="match status" value="1"/>
</dbReference>
<dbReference type="GO" id="GO:0007155">
    <property type="term" value="P:cell adhesion"/>
    <property type="evidence" value="ECO:0007669"/>
    <property type="project" value="InterPro"/>
</dbReference>
<keyword evidence="1" id="KW-0393">Immunoglobulin domain</keyword>
<dbReference type="RefSeq" id="XP_030004892.1">
    <property type="nucleotide sequence ID" value="XM_030149032.1"/>
</dbReference>
<dbReference type="PROSITE" id="PS50835">
    <property type="entry name" value="IG_LIKE"/>
    <property type="match status" value="1"/>
</dbReference>
<dbReference type="Pfam" id="PF13927">
    <property type="entry name" value="Ig_3"/>
    <property type="match status" value="1"/>
</dbReference>
<dbReference type="InterPro" id="IPR003599">
    <property type="entry name" value="Ig_sub"/>
</dbReference>
<gene>
    <name evidence="5" type="primary">LOC115429510</name>
</gene>
<feature type="signal peptide" evidence="3">
    <location>
        <begin position="1"/>
        <end position="24"/>
    </location>
</feature>
<dbReference type="InterPro" id="IPR013783">
    <property type="entry name" value="Ig-like_fold"/>
</dbReference>
<organism evidence="5 6">
    <name type="scientific">Sphaeramia orbicularis</name>
    <name type="common">orbiculate cardinalfish</name>
    <dbReference type="NCBI Taxonomy" id="375764"/>
    <lineage>
        <taxon>Eukaryota</taxon>
        <taxon>Metazoa</taxon>
        <taxon>Chordata</taxon>
        <taxon>Craniata</taxon>
        <taxon>Vertebrata</taxon>
        <taxon>Euteleostomi</taxon>
        <taxon>Actinopterygii</taxon>
        <taxon>Neopterygii</taxon>
        <taxon>Teleostei</taxon>
        <taxon>Neoteleostei</taxon>
        <taxon>Acanthomorphata</taxon>
        <taxon>Gobiaria</taxon>
        <taxon>Kurtiformes</taxon>
        <taxon>Apogonoidei</taxon>
        <taxon>Apogonidae</taxon>
        <taxon>Apogoninae</taxon>
        <taxon>Sphaeramia</taxon>
    </lineage>
</organism>
<sequence length="370" mass="41481">MFFLRILLGICILYHFHDLHVSSCVNPEDICEDPPVFSPSHLVVRHGDPTSATCTVCKEQCHNKLIGLEKSLGSESTKGTTITWKVEKLTEWDTSALCFYNYNNSKQCCTELPVTVYHPPVRVSLRFMNGSGPLIVNHTYTLQCTVEDVAPVNSLIVSFYKGDTQLAQSKFHSEDKKPMTKAATHDINPSREDNGAQYWCEARLELGPEGPEHPPVVESENITSTVHYMPYQDRSSHSDPVIVTNGYPFHLNCSAKGNPSPTYDWTFPSSVSHVSNSSNFTVNSATFAHGGQYICTVFNDLGVLHVEFNVQVQVDYIPIIIGVVVAVIVLIALIFIIWFIQYYKHNKTGHYKVMGVIPFRSRHCEVPLKA</sequence>
<keyword evidence="2" id="KW-0472">Membrane</keyword>
<feature type="chain" id="PRO_5025449681" evidence="3">
    <location>
        <begin position="25"/>
        <end position="370"/>
    </location>
</feature>
<evidence type="ECO:0000256" key="1">
    <source>
        <dbReference type="ARBA" id="ARBA00023319"/>
    </source>
</evidence>
<dbReference type="Gene3D" id="2.60.40.10">
    <property type="entry name" value="Immunoglobulins"/>
    <property type="match status" value="3"/>
</dbReference>
<keyword evidence="2" id="KW-0812">Transmembrane</keyword>
<dbReference type="InterPro" id="IPR047012">
    <property type="entry name" value="ICAM_VCAM"/>
</dbReference>
<name>A0A672YIB8_9TELE</name>
<dbReference type="AlphaFoldDB" id="A0A672YIB8"/>
<evidence type="ECO:0000259" key="4">
    <source>
        <dbReference type="PROSITE" id="PS50835"/>
    </source>
</evidence>
<dbReference type="InParanoid" id="A0A672YIB8"/>
<dbReference type="InterPro" id="IPR013151">
    <property type="entry name" value="Immunoglobulin_dom"/>
</dbReference>
<dbReference type="SMART" id="SM00409">
    <property type="entry name" value="IG"/>
    <property type="match status" value="2"/>
</dbReference>
<dbReference type="Proteomes" id="UP000472271">
    <property type="component" value="Chromosome 1"/>
</dbReference>
<protein>
    <submittedName>
        <fullName evidence="5">Vascular cell adhesion protein 1-like</fullName>
    </submittedName>
</protein>
<feature type="domain" description="Ig-like" evidence="4">
    <location>
        <begin position="214"/>
        <end position="311"/>
    </location>
</feature>
<accession>A0A672YIB8</accession>
<evidence type="ECO:0000256" key="2">
    <source>
        <dbReference type="SAM" id="Phobius"/>
    </source>
</evidence>
<proteinExistence type="predicted"/>
<keyword evidence="3" id="KW-0732">Signal</keyword>
<feature type="transmembrane region" description="Helical" evidence="2">
    <location>
        <begin position="316"/>
        <end position="340"/>
    </location>
</feature>